<comment type="caution">
    <text evidence="7">The sequence shown here is derived from an EMBL/GenBank/DDBJ whole genome shotgun (WGS) entry which is preliminary data.</text>
</comment>
<evidence type="ECO:0000313" key="8">
    <source>
        <dbReference type="Proteomes" id="UP000552045"/>
    </source>
</evidence>
<gene>
    <name evidence="7" type="ORF">BKA02_002127</name>
</gene>
<proteinExistence type="predicted"/>
<evidence type="ECO:0000256" key="5">
    <source>
        <dbReference type="SAM" id="Phobius"/>
    </source>
</evidence>
<feature type="transmembrane region" description="Helical" evidence="5">
    <location>
        <begin position="43"/>
        <end position="64"/>
    </location>
</feature>
<evidence type="ECO:0000259" key="6">
    <source>
        <dbReference type="PROSITE" id="PS50901"/>
    </source>
</evidence>
<keyword evidence="2 3" id="KW-0067">ATP-binding</keyword>
<feature type="region of interest" description="Disordered" evidence="4">
    <location>
        <begin position="839"/>
        <end position="862"/>
    </location>
</feature>
<dbReference type="SMART" id="SM00382">
    <property type="entry name" value="AAA"/>
    <property type="match status" value="2"/>
</dbReference>
<keyword evidence="8" id="KW-1185">Reference proteome</keyword>
<feature type="domain" description="FtsK" evidence="6">
    <location>
        <begin position="333"/>
        <end position="517"/>
    </location>
</feature>
<sequence length="943" mass="98969">MDPAEPLVLPAASAPARRPPLPMLAAVVPVISGIVMWRVTGSLLSLCFAALGPLMLLASFVDGARHRRKDARRLREEADAVWSRTASECAAREEQSRASEHRTHPDAASCILAPPLRPVQVDPGAQVTVGRGSVPTPLRFSGGDDERARAFREAHRHLDDMPVTVPLSGGIAVRGDGPVADAVARALVLQVCLRFATRTVRLSGTGLAELDLGGLPQARTRASDAWHLRVGDGDGREPADTVLMRLPADSDAPAGMATVIDVVDPTAATVRTAAGERTCAVEGISAEQGIEIAGLLDAQADAEPEPPGLLGLADAPTPGDAGGVLRVALGRDARGLALVDLVEDGPHALVTGVTGSGKSELLVSWVTAMAAAYPPERVCFVLADFKGGTAFDPLRELPHVAAVITDLDDGGAERGVMSMRAELRRREAVLAECGARSIAQAADALPRLVLVVDEFAALLQEHPDLAAVFTDIAARGRALGMHLVLGTQRATGVVRDALAANCPLRLSLRVTDPADSRAIIGTDEAAQLPGDLDGRGLALVRRSGDADPMLFRVARTASSDIDAVARRHAGAAKARSPWPPALPIAIRVEELRIRRPDEVPVGALVVGLADEPESQRQTVRALAPGVDRGLAVFGGPGSGKSTVIGALRAQQPDALSIPVDAEAAWSIVSGLADGSIPAPRLLLCDDLDAVLAGFPLDYAQAWAEHMQSVLRRLGTQETSVVITAARSTGQVAAIAGLLAQRAVLRTNGRTEHLAVGGDPGAFDPERRPGRARWGGVEVQFAVADSATDPGRDRLVTDALRTTPNWMPGAALTAVVTPMPARVARALGAEHDAAEVIELAETPPAMPPRTSPGEASPGEESQGGVPRILVADAETWQRHWALWQRVKLDGEVLVLAEAARDLRTLVGIRELAPYARTDAGRAWRVRDGVLRERVVITSLAGGMR</sequence>
<name>A0A7Y9JMQ3_9MICO</name>
<dbReference type="Gene3D" id="3.40.50.300">
    <property type="entry name" value="P-loop containing nucleotide triphosphate hydrolases"/>
    <property type="match status" value="2"/>
</dbReference>
<dbReference type="EMBL" id="JACCBH010000001">
    <property type="protein sequence ID" value="NYD55072.1"/>
    <property type="molecule type" value="Genomic_DNA"/>
</dbReference>
<dbReference type="Pfam" id="PF01580">
    <property type="entry name" value="FtsK_SpoIIIE"/>
    <property type="match status" value="1"/>
</dbReference>
<dbReference type="InterPro" id="IPR050206">
    <property type="entry name" value="FtsK/SpoIIIE/SftA"/>
</dbReference>
<dbReference type="AlphaFoldDB" id="A0A7Y9JMQ3"/>
<dbReference type="PROSITE" id="PS50901">
    <property type="entry name" value="FTSK"/>
    <property type="match status" value="1"/>
</dbReference>
<keyword evidence="5" id="KW-1133">Transmembrane helix</keyword>
<organism evidence="7 8">
    <name type="scientific">Microbacterium pseudoresistens</name>
    <dbReference type="NCBI Taxonomy" id="640634"/>
    <lineage>
        <taxon>Bacteria</taxon>
        <taxon>Bacillati</taxon>
        <taxon>Actinomycetota</taxon>
        <taxon>Actinomycetes</taxon>
        <taxon>Micrococcales</taxon>
        <taxon>Microbacteriaceae</taxon>
        <taxon>Microbacterium</taxon>
    </lineage>
</organism>
<accession>A0A7Y9JMQ3</accession>
<feature type="binding site" evidence="3">
    <location>
        <begin position="352"/>
        <end position="359"/>
    </location>
    <ligand>
        <name>ATP</name>
        <dbReference type="ChEBI" id="CHEBI:30616"/>
    </ligand>
</feature>
<dbReference type="InterPro" id="IPR027417">
    <property type="entry name" value="P-loop_NTPase"/>
</dbReference>
<dbReference type="CDD" id="cd01127">
    <property type="entry name" value="TrwB_TraG_TraD_VirD4"/>
    <property type="match status" value="1"/>
</dbReference>
<evidence type="ECO:0000313" key="7">
    <source>
        <dbReference type="EMBL" id="NYD55072.1"/>
    </source>
</evidence>
<evidence type="ECO:0000256" key="3">
    <source>
        <dbReference type="PROSITE-ProRule" id="PRU00289"/>
    </source>
</evidence>
<dbReference type="PANTHER" id="PTHR22683:SF1">
    <property type="entry name" value="TYPE VII SECRETION SYSTEM PROTEIN ESSC"/>
    <property type="match status" value="1"/>
</dbReference>
<keyword evidence="5" id="KW-0812">Transmembrane</keyword>
<dbReference type="InterPro" id="IPR002543">
    <property type="entry name" value="FtsK_dom"/>
</dbReference>
<evidence type="ECO:0000256" key="1">
    <source>
        <dbReference type="ARBA" id="ARBA00022741"/>
    </source>
</evidence>
<reference evidence="7 8" key="1">
    <citation type="submission" date="2020-07" db="EMBL/GenBank/DDBJ databases">
        <title>Sequencing the genomes of 1000 actinobacteria strains.</title>
        <authorList>
            <person name="Klenk H.-P."/>
        </authorList>
    </citation>
    <scope>NUCLEOTIDE SEQUENCE [LARGE SCALE GENOMIC DNA]</scope>
    <source>
        <strain evidence="7 8">DSM 22185</strain>
    </source>
</reference>
<feature type="transmembrane region" description="Helical" evidence="5">
    <location>
        <begin position="21"/>
        <end position="37"/>
    </location>
</feature>
<dbReference type="GO" id="GO:0003677">
    <property type="term" value="F:DNA binding"/>
    <property type="evidence" value="ECO:0007669"/>
    <property type="project" value="InterPro"/>
</dbReference>
<evidence type="ECO:0000256" key="2">
    <source>
        <dbReference type="ARBA" id="ARBA00022840"/>
    </source>
</evidence>
<dbReference type="Proteomes" id="UP000552045">
    <property type="component" value="Unassembled WGS sequence"/>
</dbReference>
<dbReference type="PANTHER" id="PTHR22683">
    <property type="entry name" value="SPORULATION PROTEIN RELATED"/>
    <property type="match status" value="1"/>
</dbReference>
<dbReference type="InterPro" id="IPR003593">
    <property type="entry name" value="AAA+_ATPase"/>
</dbReference>
<keyword evidence="1 3" id="KW-0547">Nucleotide-binding</keyword>
<evidence type="ECO:0000256" key="4">
    <source>
        <dbReference type="SAM" id="MobiDB-lite"/>
    </source>
</evidence>
<keyword evidence="5" id="KW-0472">Membrane</keyword>
<dbReference type="GO" id="GO:0005524">
    <property type="term" value="F:ATP binding"/>
    <property type="evidence" value="ECO:0007669"/>
    <property type="project" value="UniProtKB-UniRule"/>
</dbReference>
<protein>
    <submittedName>
        <fullName evidence="7">S-DNA-T family DNA segregation ATPase FtsK/SpoIIIE</fullName>
    </submittedName>
</protein>
<dbReference type="RefSeq" id="WP_179433891.1">
    <property type="nucleotide sequence ID" value="NZ_BAABLC010000002.1"/>
</dbReference>
<dbReference type="SUPFAM" id="SSF52540">
    <property type="entry name" value="P-loop containing nucleoside triphosphate hydrolases"/>
    <property type="match status" value="2"/>
</dbReference>